<evidence type="ECO:0000259" key="1">
    <source>
        <dbReference type="Pfam" id="PF00717"/>
    </source>
</evidence>
<evidence type="ECO:0000313" key="3">
    <source>
        <dbReference type="Proteomes" id="UP000190911"/>
    </source>
</evidence>
<proteinExistence type="predicted"/>
<keyword evidence="3" id="KW-1185">Reference proteome</keyword>
<dbReference type="InterPro" id="IPR036286">
    <property type="entry name" value="LexA/Signal_pep-like_sf"/>
</dbReference>
<dbReference type="AlphaFoldDB" id="A0A1M7I5J2"/>
<gene>
    <name evidence="2" type="ORF">SAMN05878437_2548</name>
</gene>
<accession>A0A1M7I5J2</accession>
<dbReference type="Pfam" id="PF00717">
    <property type="entry name" value="Peptidase_S24"/>
    <property type="match status" value="1"/>
</dbReference>
<feature type="domain" description="Peptidase S24/S26A/S26B/S26C" evidence="1">
    <location>
        <begin position="25"/>
        <end position="106"/>
    </location>
</feature>
<dbReference type="Proteomes" id="UP000190911">
    <property type="component" value="Chromosome I"/>
</dbReference>
<dbReference type="InterPro" id="IPR015927">
    <property type="entry name" value="Peptidase_S24_S26A/B/C"/>
</dbReference>
<dbReference type="EMBL" id="LT670847">
    <property type="protein sequence ID" value="SHM35687.1"/>
    <property type="molecule type" value="Genomic_DNA"/>
</dbReference>
<reference evidence="2 3" key="1">
    <citation type="submission" date="2016-11" db="EMBL/GenBank/DDBJ databases">
        <authorList>
            <person name="Jaros S."/>
            <person name="Januszkiewicz K."/>
            <person name="Wedrychowicz H."/>
        </authorList>
    </citation>
    <scope>NUCLEOTIDE SEQUENCE [LARGE SCALE GENOMIC DNA]</scope>
    <source>
        <strain evidence="2 3">ACAM 12</strain>
    </source>
</reference>
<dbReference type="Gene3D" id="2.10.109.10">
    <property type="entry name" value="Umud Fragment, subunit A"/>
    <property type="match status" value="1"/>
</dbReference>
<sequence length="119" mass="13707">MLAAHTFAQPATSVPRLRHPARRMTRRNTYAVRVRGDGMRDCNLFNGDVIIIRRFQHGAHETATAEINRRPVALKRLTINRNGLQLIFDHTDWPAVFLHNRDIEVLSLVMGIEHHATEH</sequence>
<dbReference type="InParanoid" id="A0A1M7I5J2"/>
<evidence type="ECO:0000313" key="2">
    <source>
        <dbReference type="EMBL" id="SHM35687.1"/>
    </source>
</evidence>
<organism evidence="2 3">
    <name type="scientific">Vreelandella subglaciescola</name>
    <dbReference type="NCBI Taxonomy" id="29571"/>
    <lineage>
        <taxon>Bacteria</taxon>
        <taxon>Pseudomonadati</taxon>
        <taxon>Pseudomonadota</taxon>
        <taxon>Gammaproteobacteria</taxon>
        <taxon>Oceanospirillales</taxon>
        <taxon>Halomonadaceae</taxon>
        <taxon>Vreelandella</taxon>
    </lineage>
</organism>
<dbReference type="SUPFAM" id="SSF51306">
    <property type="entry name" value="LexA/Signal peptidase"/>
    <property type="match status" value="1"/>
</dbReference>
<protein>
    <submittedName>
        <fullName evidence="2">Repressor LexA</fullName>
    </submittedName>
</protein>
<dbReference type="STRING" id="29571.SAMN05878437_2548"/>
<name>A0A1M7I5J2_9GAMM</name>
<dbReference type="RefSeq" id="WP_079554165.1">
    <property type="nucleotide sequence ID" value="NZ_LT670847.1"/>
</dbReference>